<feature type="domain" description="FBD" evidence="1">
    <location>
        <begin position="398"/>
        <end position="476"/>
    </location>
</feature>
<dbReference type="EMBL" id="JBANAX010000720">
    <property type="protein sequence ID" value="KAL1195730.1"/>
    <property type="molecule type" value="Genomic_DNA"/>
</dbReference>
<dbReference type="InterPro" id="IPR032675">
    <property type="entry name" value="LRR_dom_sf"/>
</dbReference>
<comment type="caution">
    <text evidence="2">The sequence shown here is derived from an EMBL/GenBank/DDBJ whole genome shotgun (WGS) entry which is preliminary data.</text>
</comment>
<dbReference type="InterPro" id="IPR006566">
    <property type="entry name" value="FBD"/>
</dbReference>
<dbReference type="PANTHER" id="PTHR31293:SF23">
    <property type="entry name" value="F-BOX DOMAIN-CONTAINING PROTEIN"/>
    <property type="match status" value="1"/>
</dbReference>
<proteinExistence type="predicted"/>
<evidence type="ECO:0000259" key="1">
    <source>
        <dbReference type="SMART" id="SM00579"/>
    </source>
</evidence>
<dbReference type="InterPro" id="IPR036047">
    <property type="entry name" value="F-box-like_dom_sf"/>
</dbReference>
<dbReference type="InterPro" id="IPR053781">
    <property type="entry name" value="F-box_AtFBL13-like"/>
</dbReference>
<reference evidence="2 3" key="1">
    <citation type="submission" date="2024-04" db="EMBL/GenBank/DDBJ databases">
        <title>Genome assembly C_amara_ONT_v2.</title>
        <authorList>
            <person name="Yant L."/>
            <person name="Moore C."/>
            <person name="Slenker M."/>
        </authorList>
    </citation>
    <scope>NUCLEOTIDE SEQUENCE [LARGE SCALE GENOMIC DNA]</scope>
    <source>
        <tissue evidence="2">Leaf</tissue>
    </source>
</reference>
<dbReference type="Gene3D" id="1.20.1280.50">
    <property type="match status" value="1"/>
</dbReference>
<dbReference type="SUPFAM" id="SSF52047">
    <property type="entry name" value="RNI-like"/>
    <property type="match status" value="2"/>
</dbReference>
<dbReference type="Pfam" id="PF24758">
    <property type="entry name" value="LRR_At5g56370"/>
    <property type="match status" value="1"/>
</dbReference>
<dbReference type="InterPro" id="IPR055294">
    <property type="entry name" value="FBL60-like"/>
</dbReference>
<dbReference type="PANTHER" id="PTHR31293">
    <property type="entry name" value="RNI-LIKE SUPERFAMILY PROTEIN"/>
    <property type="match status" value="1"/>
</dbReference>
<keyword evidence="3" id="KW-1185">Reference proteome</keyword>
<evidence type="ECO:0000313" key="3">
    <source>
        <dbReference type="Proteomes" id="UP001558713"/>
    </source>
</evidence>
<dbReference type="CDD" id="cd22160">
    <property type="entry name" value="F-box_AtFBL13-like"/>
    <property type="match status" value="1"/>
</dbReference>
<evidence type="ECO:0000313" key="2">
    <source>
        <dbReference type="EMBL" id="KAL1195730.1"/>
    </source>
</evidence>
<dbReference type="SMART" id="SM00579">
    <property type="entry name" value="FBD"/>
    <property type="match status" value="1"/>
</dbReference>
<dbReference type="Pfam" id="PF00646">
    <property type="entry name" value="F-box"/>
    <property type="match status" value="1"/>
</dbReference>
<sequence>MSTQKVAIGSRDLISSLPDEILGKILSLLRTNCAACTSVLSKRWRNLLSLVDNLDLNDASGDHQYFCDFVDNTLSLLSNSTTVKRFSLDCAFNHDASRVDSWICTVLERGFLELKLKTMGMEYRIDTEFFTSNTLVKLTISSRFYPDGRLPPGGILFPALKSLSFVSVMFKDVEMYQDFISGCPVLEELFLHYDNEIDPPAWNGVVVSSPSIKRLNIKYNLPEYREEAHDGVWFETPSLVYLDYSSYVAEQYEVDFGSLVEARLDLRSWERLIDEDKDESDEDESDEDSDIENVFGDVTDLVEGISNVKTLHLSPDSLEVFHLCCDAMPMFHNLTTLSFESDKEKGWQVVPLLLNNSPNLETLVIKGLVHEVTDMCGDACTCIPKRKTKKKEMEEEVCCLLTCQVKVLSISGYRGTCGELKQMRHLLGNLNCLETVKVGVEVKPGEDKNGNNMYLRIINALMKLPRASSNCQIHVF</sequence>
<gene>
    <name evidence="2" type="ORF">V5N11_035709</name>
</gene>
<dbReference type="AlphaFoldDB" id="A0ABD1A7J2"/>
<dbReference type="Gene3D" id="3.80.10.10">
    <property type="entry name" value="Ribonuclease Inhibitor"/>
    <property type="match status" value="1"/>
</dbReference>
<dbReference type="SUPFAM" id="SSF81383">
    <property type="entry name" value="F-box domain"/>
    <property type="match status" value="1"/>
</dbReference>
<accession>A0ABD1A7J2</accession>
<dbReference type="InterPro" id="IPR055411">
    <property type="entry name" value="LRR_FXL15/At3g58940/PEG3-like"/>
</dbReference>
<name>A0ABD1A7J2_CARAN</name>
<protein>
    <submittedName>
        <fullName evidence="2">F-box/LRR-repeat protein</fullName>
    </submittedName>
</protein>
<organism evidence="2 3">
    <name type="scientific">Cardamine amara subsp. amara</name>
    <dbReference type="NCBI Taxonomy" id="228776"/>
    <lineage>
        <taxon>Eukaryota</taxon>
        <taxon>Viridiplantae</taxon>
        <taxon>Streptophyta</taxon>
        <taxon>Embryophyta</taxon>
        <taxon>Tracheophyta</taxon>
        <taxon>Spermatophyta</taxon>
        <taxon>Magnoliopsida</taxon>
        <taxon>eudicotyledons</taxon>
        <taxon>Gunneridae</taxon>
        <taxon>Pentapetalae</taxon>
        <taxon>rosids</taxon>
        <taxon>malvids</taxon>
        <taxon>Brassicales</taxon>
        <taxon>Brassicaceae</taxon>
        <taxon>Cardamineae</taxon>
        <taxon>Cardamine</taxon>
    </lineage>
</organism>
<dbReference type="Proteomes" id="UP001558713">
    <property type="component" value="Unassembled WGS sequence"/>
</dbReference>
<dbReference type="InterPro" id="IPR001810">
    <property type="entry name" value="F-box_dom"/>
</dbReference>